<dbReference type="PANTHER" id="PTHR33516">
    <property type="entry name" value="LEXA REPRESSOR"/>
    <property type="match status" value="1"/>
</dbReference>
<gene>
    <name evidence="2" type="ORF">EIZ48_19370</name>
</gene>
<dbReference type="Proteomes" id="UP000738517">
    <property type="component" value="Unassembled WGS sequence"/>
</dbReference>
<evidence type="ECO:0000259" key="1">
    <source>
        <dbReference type="PROSITE" id="PS50943"/>
    </source>
</evidence>
<dbReference type="InterPro" id="IPR039418">
    <property type="entry name" value="LexA-like"/>
</dbReference>
<sequence>MDIADRIKERMKALGLKGVDISKATGVSSGGVSQWVNGMTRPRGEKLIALAKALECQPDWLLFGEDKPTQKTATSNVTYGPEIKGYYPLISWVQAGAWSTIEEISIAEASRFPCPVKCSDDSFVLKVQGISMEPIFRDGDLIFVDPQVEWRHGSYIVARLDDKNEATFKQLIIEGGQKFLKPANPNWPEQIIPINGNCTIVGVVVFSGRSFN</sequence>
<dbReference type="Pfam" id="PF01381">
    <property type="entry name" value="HTH_3"/>
    <property type="match status" value="1"/>
</dbReference>
<dbReference type="CDD" id="cd00093">
    <property type="entry name" value="HTH_XRE"/>
    <property type="match status" value="1"/>
</dbReference>
<dbReference type="RefSeq" id="WP_160654963.1">
    <property type="nucleotide sequence ID" value="NZ_RSEJ01000022.1"/>
</dbReference>
<dbReference type="InterPro" id="IPR050077">
    <property type="entry name" value="LexA_repressor"/>
</dbReference>
<dbReference type="Gene3D" id="1.10.260.40">
    <property type="entry name" value="lambda repressor-like DNA-binding domains"/>
    <property type="match status" value="1"/>
</dbReference>
<dbReference type="PANTHER" id="PTHR33516:SF2">
    <property type="entry name" value="LEXA REPRESSOR-RELATED"/>
    <property type="match status" value="1"/>
</dbReference>
<dbReference type="CDD" id="cd06529">
    <property type="entry name" value="S24_LexA-like"/>
    <property type="match status" value="1"/>
</dbReference>
<protein>
    <submittedName>
        <fullName evidence="2">LexA family transcriptional regulator</fullName>
    </submittedName>
</protein>
<dbReference type="Gene3D" id="2.10.109.10">
    <property type="entry name" value="Umud Fragment, subunit A"/>
    <property type="match status" value="1"/>
</dbReference>
<dbReference type="EMBL" id="RSEJ01000022">
    <property type="protein sequence ID" value="NBI54678.1"/>
    <property type="molecule type" value="Genomic_DNA"/>
</dbReference>
<accession>A0ABW9YN91</accession>
<dbReference type="Pfam" id="PF00717">
    <property type="entry name" value="Peptidase_S24"/>
    <property type="match status" value="1"/>
</dbReference>
<dbReference type="InterPro" id="IPR001387">
    <property type="entry name" value="Cro/C1-type_HTH"/>
</dbReference>
<organism evidence="2 3">
    <name type="scientific">Photobacterium alginatilyticum</name>
    <dbReference type="NCBI Taxonomy" id="1775171"/>
    <lineage>
        <taxon>Bacteria</taxon>
        <taxon>Pseudomonadati</taxon>
        <taxon>Pseudomonadota</taxon>
        <taxon>Gammaproteobacteria</taxon>
        <taxon>Vibrionales</taxon>
        <taxon>Vibrionaceae</taxon>
        <taxon>Photobacterium</taxon>
    </lineage>
</organism>
<name>A0ABW9YN91_9GAMM</name>
<dbReference type="InterPro" id="IPR010982">
    <property type="entry name" value="Lambda_DNA-bd_dom_sf"/>
</dbReference>
<proteinExistence type="predicted"/>
<evidence type="ECO:0000313" key="3">
    <source>
        <dbReference type="Proteomes" id="UP000738517"/>
    </source>
</evidence>
<comment type="caution">
    <text evidence="2">The sequence shown here is derived from an EMBL/GenBank/DDBJ whole genome shotgun (WGS) entry which is preliminary data.</text>
</comment>
<dbReference type="InterPro" id="IPR015927">
    <property type="entry name" value="Peptidase_S24_S26A/B/C"/>
</dbReference>
<dbReference type="SMART" id="SM00530">
    <property type="entry name" value="HTH_XRE"/>
    <property type="match status" value="1"/>
</dbReference>
<dbReference type="SUPFAM" id="SSF51306">
    <property type="entry name" value="LexA/Signal peptidase"/>
    <property type="match status" value="1"/>
</dbReference>
<dbReference type="InterPro" id="IPR036286">
    <property type="entry name" value="LexA/Signal_pep-like_sf"/>
</dbReference>
<feature type="domain" description="HTH cro/C1-type" evidence="1">
    <location>
        <begin position="7"/>
        <end position="61"/>
    </location>
</feature>
<dbReference type="PROSITE" id="PS50943">
    <property type="entry name" value="HTH_CROC1"/>
    <property type="match status" value="1"/>
</dbReference>
<reference evidence="2 3" key="1">
    <citation type="journal article" date="2017" name="Int. J. Syst. Evol. Microbiol.">
        <title>Photobacterium alginatilyticum sp. nov., a marine bacterium isolated from bottom seawater.</title>
        <authorList>
            <person name="Wang X."/>
            <person name="Wang Y."/>
            <person name="Yang X."/>
            <person name="Sun H."/>
            <person name="Li B."/>
            <person name="Zhang X.H."/>
        </authorList>
    </citation>
    <scope>NUCLEOTIDE SEQUENCE [LARGE SCALE GENOMIC DNA]</scope>
    <source>
        <strain evidence="2 3">P03D4</strain>
    </source>
</reference>
<dbReference type="SUPFAM" id="SSF47413">
    <property type="entry name" value="lambda repressor-like DNA-binding domains"/>
    <property type="match status" value="1"/>
</dbReference>
<keyword evidence="3" id="KW-1185">Reference proteome</keyword>
<evidence type="ECO:0000313" key="2">
    <source>
        <dbReference type="EMBL" id="NBI54678.1"/>
    </source>
</evidence>